<keyword evidence="1" id="KW-0812">Transmembrane</keyword>
<keyword evidence="3" id="KW-1185">Reference proteome</keyword>
<evidence type="ECO:0008006" key="4">
    <source>
        <dbReference type="Google" id="ProtNLM"/>
    </source>
</evidence>
<evidence type="ECO:0000313" key="2">
    <source>
        <dbReference type="EMBL" id="TPE54557.1"/>
    </source>
</evidence>
<proteinExistence type="predicted"/>
<keyword evidence="1" id="KW-1133">Transmembrane helix</keyword>
<evidence type="ECO:0000313" key="3">
    <source>
        <dbReference type="Proteomes" id="UP000315901"/>
    </source>
</evidence>
<name>A0A501X2A1_9GAMM</name>
<dbReference type="OrthoDB" id="6106733at2"/>
<dbReference type="AlphaFoldDB" id="A0A501X2A1"/>
<comment type="caution">
    <text evidence="2">The sequence shown here is derived from an EMBL/GenBank/DDBJ whole genome shotgun (WGS) entry which is preliminary data.</text>
</comment>
<dbReference type="RefSeq" id="WP_140587509.1">
    <property type="nucleotide sequence ID" value="NZ_VFRR01000005.1"/>
</dbReference>
<organism evidence="2 3">
    <name type="scientific">Maribrevibacterium harenarium</name>
    <dbReference type="NCBI Taxonomy" id="2589817"/>
    <lineage>
        <taxon>Bacteria</taxon>
        <taxon>Pseudomonadati</taxon>
        <taxon>Pseudomonadota</taxon>
        <taxon>Gammaproteobacteria</taxon>
        <taxon>Oceanospirillales</taxon>
        <taxon>Oceanospirillaceae</taxon>
        <taxon>Maribrevibacterium</taxon>
    </lineage>
</organism>
<accession>A0A501X2A1</accession>
<feature type="transmembrane region" description="Helical" evidence="1">
    <location>
        <begin position="6"/>
        <end position="27"/>
    </location>
</feature>
<keyword evidence="1" id="KW-0472">Membrane</keyword>
<protein>
    <recommendedName>
        <fullName evidence="4">Prepilin-type N-terminal cleavage/methylation domain-containing protein</fullName>
    </recommendedName>
</protein>
<evidence type="ECO:0000256" key="1">
    <source>
        <dbReference type="SAM" id="Phobius"/>
    </source>
</evidence>
<dbReference type="Proteomes" id="UP000315901">
    <property type="component" value="Unassembled WGS sequence"/>
</dbReference>
<sequence length="98" mass="11152">MGAKRGWVLAEVCIVLTALAIVFHTLVKQNQYWQAQLVIFQADLAADQQQIMQQRFELMTGNGSSLETNVEQENFPNCQICSGNELVELFRTAYQTLR</sequence>
<dbReference type="EMBL" id="VFRR01000005">
    <property type="protein sequence ID" value="TPE54557.1"/>
    <property type="molecule type" value="Genomic_DNA"/>
</dbReference>
<gene>
    <name evidence="2" type="ORF">FJM67_04665</name>
</gene>
<reference evidence="2 3" key="1">
    <citation type="submission" date="2019-06" db="EMBL/GenBank/DDBJ databases">
        <title>A novel bacterium of genus Marinomonas, isolated from coastal sand.</title>
        <authorList>
            <person name="Huang H."/>
            <person name="Mo K."/>
            <person name="Hu Y."/>
        </authorList>
    </citation>
    <scope>NUCLEOTIDE SEQUENCE [LARGE SCALE GENOMIC DNA]</scope>
    <source>
        <strain evidence="2 3">HB171799</strain>
    </source>
</reference>